<dbReference type="EnsemblMetazoa" id="XM_019901470.1">
    <property type="protein sequence ID" value="XP_019757029.1"/>
    <property type="gene ID" value="LOC109535551"/>
</dbReference>
<keyword evidence="1" id="KW-0689">Ribosomal protein</keyword>
<organism evidence="5">
    <name type="scientific">Dendroctonus ponderosae</name>
    <name type="common">Mountain pine beetle</name>
    <dbReference type="NCBI Taxonomy" id="77166"/>
    <lineage>
        <taxon>Eukaryota</taxon>
        <taxon>Metazoa</taxon>
        <taxon>Ecdysozoa</taxon>
        <taxon>Arthropoda</taxon>
        <taxon>Hexapoda</taxon>
        <taxon>Insecta</taxon>
        <taxon>Pterygota</taxon>
        <taxon>Neoptera</taxon>
        <taxon>Endopterygota</taxon>
        <taxon>Coleoptera</taxon>
        <taxon>Polyphaga</taxon>
        <taxon>Cucujiformia</taxon>
        <taxon>Curculionidae</taxon>
        <taxon>Scolytinae</taxon>
        <taxon>Dendroctonus</taxon>
    </lineage>
</organism>
<dbReference type="Pfam" id="PF00240">
    <property type="entry name" value="ubiquitin"/>
    <property type="match status" value="1"/>
</dbReference>
<reference evidence="6 8" key="2">
    <citation type="journal article" date="2013" name="Genome Biol.">
        <title>Draft genome of the mountain pine beetle, Dendroctonus ponderosae Hopkins, a major forest pest.</title>
        <authorList>
            <person name="Keeling C.I."/>
            <person name="Yuen M.M."/>
            <person name="Liao N.Y."/>
            <person name="Docking T.R."/>
            <person name="Chan S.K."/>
            <person name="Taylor G.A."/>
            <person name="Palmquist D.L."/>
            <person name="Jackman S.D."/>
            <person name="Nguyen A."/>
            <person name="Li M."/>
            <person name="Henderson H."/>
            <person name="Janes J.K."/>
            <person name="Zhao Y."/>
            <person name="Pandoh P."/>
            <person name="Moore R."/>
            <person name="Sperling F.A."/>
            <person name="Huber D.P."/>
            <person name="Birol I."/>
            <person name="Jones S.J."/>
            <person name="Bohlmann J."/>
        </authorList>
    </citation>
    <scope>NUCLEOTIDE SEQUENCE</scope>
</reference>
<accession>J3JZE8</accession>
<evidence type="ECO:0000313" key="5">
    <source>
        <dbReference type="EMBL" id="AEE63586.1"/>
    </source>
</evidence>
<dbReference type="GO" id="GO:0006412">
    <property type="term" value="P:translation"/>
    <property type="evidence" value="ECO:0007669"/>
    <property type="project" value="InterPro"/>
</dbReference>
<dbReference type="SUPFAM" id="SSF54236">
    <property type="entry name" value="Ubiquitin-like"/>
    <property type="match status" value="1"/>
</dbReference>
<keyword evidence="2" id="KW-0687">Ribonucleoprotein</keyword>
<name>J3JZE8_DENPD</name>
<evidence type="ECO:0000313" key="8">
    <source>
        <dbReference type="Proteomes" id="UP000019118"/>
    </source>
</evidence>
<evidence type="ECO:0000313" key="7">
    <source>
        <dbReference type="EnsemblMetazoa" id="XP_019757029.1"/>
    </source>
</evidence>
<dbReference type="OMA" id="RAKWWIL"/>
<dbReference type="EMBL" id="BT128629">
    <property type="protein sequence ID" value="AEE63586.1"/>
    <property type="molecule type" value="mRNA"/>
</dbReference>
<dbReference type="GO" id="GO:0022627">
    <property type="term" value="C:cytosolic small ribosomal subunit"/>
    <property type="evidence" value="ECO:0007669"/>
    <property type="project" value="TreeGrafter"/>
</dbReference>
<dbReference type="Pfam" id="PF04758">
    <property type="entry name" value="Ribosomal_S30"/>
    <property type="match status" value="1"/>
</dbReference>
<dbReference type="Proteomes" id="UP000019118">
    <property type="component" value="Unassembled WGS sequence"/>
</dbReference>
<keyword evidence="8" id="KW-1185">Reference proteome</keyword>
<dbReference type="HOGENOM" id="CLU_010412_5_0_1"/>
<evidence type="ECO:0000313" key="6">
    <source>
        <dbReference type="EMBL" id="ENN83215.1"/>
    </source>
</evidence>
<proteinExistence type="evidence at transcript level"/>
<sequence>MQLLFRGLKSHALECQDDENIGQIKARLAALEGLQTSEINLFLAGSPLDDNAAVTELQSGEIELTVGLPGGKVHGSLARAGKVKGQTPKVEKQEKKKKRTGRAKRRIQYNRRFVNVVASFGRRRGPNSNSGPAA</sequence>
<dbReference type="EMBL" id="KB736359">
    <property type="protein sequence ID" value="ENN83215.1"/>
    <property type="molecule type" value="Genomic_DNA"/>
</dbReference>
<dbReference type="AlphaFoldDB" id="J3JZE8"/>
<gene>
    <name evidence="7" type="primary">109535551</name>
    <name evidence="6" type="ORF">YQE_00426</name>
</gene>
<dbReference type="PROSITE" id="PS50053">
    <property type="entry name" value="UBIQUITIN_2"/>
    <property type="match status" value="1"/>
</dbReference>
<evidence type="ECO:0000259" key="4">
    <source>
        <dbReference type="PROSITE" id="PS50053"/>
    </source>
</evidence>
<feature type="compositionally biased region" description="Basic residues" evidence="3">
    <location>
        <begin position="95"/>
        <end position="105"/>
    </location>
</feature>
<reference evidence="7" key="3">
    <citation type="submission" date="2024-08" db="UniProtKB">
        <authorList>
            <consortium name="EnsemblMetazoa"/>
        </authorList>
    </citation>
    <scope>IDENTIFICATION</scope>
</reference>
<feature type="domain" description="Ubiquitin-like" evidence="4">
    <location>
        <begin position="1"/>
        <end position="57"/>
    </location>
</feature>
<dbReference type="InterPro" id="IPR000626">
    <property type="entry name" value="Ubiquitin-like_dom"/>
</dbReference>
<dbReference type="InterPro" id="IPR029071">
    <property type="entry name" value="Ubiquitin-like_domsf"/>
</dbReference>
<feature type="region of interest" description="Disordered" evidence="3">
    <location>
        <begin position="80"/>
        <end position="105"/>
    </location>
</feature>
<evidence type="ECO:0000256" key="1">
    <source>
        <dbReference type="ARBA" id="ARBA00022980"/>
    </source>
</evidence>
<dbReference type="OrthoDB" id="199599at2759"/>
<dbReference type="GO" id="GO:0003735">
    <property type="term" value="F:structural constituent of ribosome"/>
    <property type="evidence" value="ECO:0007669"/>
    <property type="project" value="InterPro"/>
</dbReference>
<protein>
    <recommendedName>
        <fullName evidence="4">Ubiquitin-like domain-containing protein</fullName>
    </recommendedName>
</protein>
<dbReference type="InterPro" id="IPR006846">
    <property type="entry name" value="Ribosomal_eS30"/>
</dbReference>
<evidence type="ECO:0000256" key="3">
    <source>
        <dbReference type="SAM" id="MobiDB-lite"/>
    </source>
</evidence>
<reference evidence="5" key="1">
    <citation type="journal article" date="2012" name="Insect Biochem. Mol. Biol.">
        <title>Transcriptome and full-length cDNA resources for the mountain pine beetle, Dendroctonus ponderosae Hopkins, a major insect pest of pine forests.</title>
        <authorList>
            <person name="Keeling C.I."/>
            <person name="Henderson H."/>
            <person name="Li M."/>
            <person name="Yuen M."/>
            <person name="Clark E.L."/>
            <person name="Fraser J.D."/>
            <person name="Huber D.P."/>
            <person name="Liao N.Y."/>
            <person name="Roderick Docking T."/>
            <person name="Birol I."/>
            <person name="Chan S.K."/>
            <person name="Taylor G.A."/>
            <person name="Palmquist D."/>
            <person name="Jones S.J."/>
            <person name="Bohlmann J."/>
        </authorList>
    </citation>
    <scope>NUCLEOTIDE SEQUENCE</scope>
    <source>
        <tissue evidence="5">Midgut and adhering fatbody of emerged adults of both sexes after feeding on lodgepole pine for up to 64 h</tissue>
    </source>
</reference>
<dbReference type="PANTHER" id="PTHR12650">
    <property type="entry name" value="40S RIBOSOMAL PROTEIN S30/UBIQUITIN-LIKE PROTEIN FUBI"/>
    <property type="match status" value="1"/>
</dbReference>
<evidence type="ECO:0000256" key="2">
    <source>
        <dbReference type="ARBA" id="ARBA00023274"/>
    </source>
</evidence>
<dbReference type="PANTHER" id="PTHR12650:SF15">
    <property type="entry name" value="RIBOSOMAL PROTEIN S30, ISOFORM A"/>
    <property type="match status" value="1"/>
</dbReference>
<dbReference type="Gene3D" id="3.10.20.90">
    <property type="entry name" value="Phosphatidylinositol 3-kinase Catalytic Subunit, Chain A, domain 1"/>
    <property type="match status" value="1"/>
</dbReference>